<keyword evidence="3 5" id="KW-0238">DNA-binding</keyword>
<evidence type="ECO:0000256" key="2">
    <source>
        <dbReference type="ARBA" id="ARBA00005562"/>
    </source>
</evidence>
<feature type="region of interest" description="Disordered" evidence="6">
    <location>
        <begin position="231"/>
        <end position="255"/>
    </location>
</feature>
<dbReference type="Gene3D" id="1.10.10.10">
    <property type="entry name" value="Winged helix-like DNA-binding domain superfamily/Winged helix DNA-binding domain"/>
    <property type="match status" value="1"/>
</dbReference>
<evidence type="ECO:0000256" key="6">
    <source>
        <dbReference type="SAM" id="MobiDB-lite"/>
    </source>
</evidence>
<comment type="similarity">
    <text evidence="2 5">Belongs to the ETS family.</text>
</comment>
<gene>
    <name evidence="8" type="ORF">ALC53_07795</name>
</gene>
<dbReference type="InterPro" id="IPR036388">
    <property type="entry name" value="WH-like_DNA-bd_sf"/>
</dbReference>
<dbReference type="PRINTS" id="PR00454">
    <property type="entry name" value="ETSDOMAIN"/>
</dbReference>
<feature type="region of interest" description="Disordered" evidence="6">
    <location>
        <begin position="843"/>
        <end position="907"/>
    </location>
</feature>
<feature type="non-terminal residue" evidence="8">
    <location>
        <position position="1"/>
    </location>
</feature>
<feature type="region of interest" description="Disordered" evidence="6">
    <location>
        <begin position="526"/>
        <end position="550"/>
    </location>
</feature>
<feature type="region of interest" description="Disordered" evidence="6">
    <location>
        <begin position="312"/>
        <end position="331"/>
    </location>
</feature>
<dbReference type="FunFam" id="1.10.10.10:FF:000121">
    <property type="entry name" value="ETS translocation variant 5"/>
    <property type="match status" value="1"/>
</dbReference>
<dbReference type="PANTHER" id="PTHR11849:SF282">
    <property type="entry name" value="ETV5-RELATED PROTEIN ETS96B"/>
    <property type="match status" value="1"/>
</dbReference>
<dbReference type="GO" id="GO:0000981">
    <property type="term" value="F:DNA-binding transcription factor activity, RNA polymerase II-specific"/>
    <property type="evidence" value="ECO:0007669"/>
    <property type="project" value="TreeGrafter"/>
</dbReference>
<evidence type="ECO:0000313" key="9">
    <source>
        <dbReference type="Proteomes" id="UP000078540"/>
    </source>
</evidence>
<dbReference type="Proteomes" id="UP000078540">
    <property type="component" value="Unassembled WGS sequence"/>
</dbReference>
<dbReference type="GO" id="GO:0043565">
    <property type="term" value="F:sequence-specific DNA binding"/>
    <property type="evidence" value="ECO:0007669"/>
    <property type="project" value="InterPro"/>
</dbReference>
<dbReference type="InterPro" id="IPR036390">
    <property type="entry name" value="WH_DNA-bd_sf"/>
</dbReference>
<reference evidence="8 9" key="1">
    <citation type="submission" date="2015-09" db="EMBL/GenBank/DDBJ databases">
        <title>Atta colombica WGS genome.</title>
        <authorList>
            <person name="Nygaard S."/>
            <person name="Hu H."/>
            <person name="Boomsma J."/>
            <person name="Zhang G."/>
        </authorList>
    </citation>
    <scope>NUCLEOTIDE SEQUENCE [LARGE SCALE GENOMIC DNA]</scope>
    <source>
        <strain evidence="8">Treedump-2</strain>
        <tissue evidence="8">Whole body</tissue>
    </source>
</reference>
<feature type="domain" description="ETS" evidence="7">
    <location>
        <begin position="352"/>
        <end position="432"/>
    </location>
</feature>
<feature type="compositionally biased region" description="Low complexity" evidence="6">
    <location>
        <begin position="246"/>
        <end position="255"/>
    </location>
</feature>
<evidence type="ECO:0000256" key="5">
    <source>
        <dbReference type="RuleBase" id="RU004019"/>
    </source>
</evidence>
<dbReference type="AlphaFoldDB" id="A0A195BB72"/>
<name>A0A195BB72_9HYME</name>
<evidence type="ECO:0000256" key="1">
    <source>
        <dbReference type="ARBA" id="ARBA00004123"/>
    </source>
</evidence>
<dbReference type="InterPro" id="IPR000418">
    <property type="entry name" value="Ets_dom"/>
</dbReference>
<dbReference type="SMART" id="SM00413">
    <property type="entry name" value="ETS"/>
    <property type="match status" value="1"/>
</dbReference>
<dbReference type="STRING" id="520822.A0A195BB72"/>
<evidence type="ECO:0000256" key="3">
    <source>
        <dbReference type="ARBA" id="ARBA00023125"/>
    </source>
</evidence>
<feature type="compositionally biased region" description="Basic and acidic residues" evidence="6">
    <location>
        <begin position="877"/>
        <end position="907"/>
    </location>
</feature>
<accession>A0A195BB72</accession>
<dbReference type="PANTHER" id="PTHR11849">
    <property type="entry name" value="ETS"/>
    <property type="match status" value="1"/>
</dbReference>
<dbReference type="Pfam" id="PF00178">
    <property type="entry name" value="Ets"/>
    <property type="match status" value="1"/>
</dbReference>
<evidence type="ECO:0000313" key="8">
    <source>
        <dbReference type="EMBL" id="KYM81801.1"/>
    </source>
</evidence>
<dbReference type="InterPro" id="IPR046328">
    <property type="entry name" value="ETS_fam"/>
</dbReference>
<dbReference type="EMBL" id="KQ976529">
    <property type="protein sequence ID" value="KYM81801.1"/>
    <property type="molecule type" value="Genomic_DNA"/>
</dbReference>
<dbReference type="Gene3D" id="1.20.120.1250">
    <property type="entry name" value="Sulfhydryl oxidase R596, ORFan domain"/>
    <property type="match status" value="2"/>
</dbReference>
<dbReference type="PROSITE" id="PS00345">
    <property type="entry name" value="ETS_DOMAIN_1"/>
    <property type="match status" value="1"/>
</dbReference>
<keyword evidence="4 5" id="KW-0539">Nucleus</keyword>
<sequence length="1098" mass="125150">PGNGFGRLPEPLQTVASEYCPANYPVSQTANNEKLHTGSELYIPQGYRQETWLQDGSSSETEDSEQYVPEFHQMSSASVKQESSNCTRNGDNGNYHPQYQSTTVSVTHNQNSDFLEINSDRCFENRKINGSASKSTKDVAVKEEPTDRSYVEPLPITNISSAASQENVQSVIRNALYVLSRISSSTLSSCPPSLSLPPSHGKKHPRIIRCFSRVFLYPNNLIYPQRQQYGNVTRDHRGSSPPPSRPASASSSTSQWQSTFSVSSETFLQRQENWNSEAYAKRSSTPTWTELGTQLDPRSSSWDRQNGCYQKKSSPISTWNPDHINKRPSSATGVSAWSDVTVGYQQQRRGSLQLWQFLVALLDDPANAPCIAWTGRGMEFKLIEPEEVARRWGVQKNRPAMNYDKLSRSLRYYYEKGIMQKVAGERYVYKFVCDPEALFNMAYGTGASSGISGEVSSSMVRSHAVPGKGAGGNEVPDLMKHPATGYSDAVFAMYSNTAAVYGSSSLHHLHQYLGGNEGFKTPSSRYHPHYPHQYGSNHHHHHHHPTPSYTETFLNYSRLSSHEAAFDSKAHEPPARDSYTQETESTRERESVSIPYDNVQRSQLPASTVPSQSSILDGAASSKLEQAPYTCLGVGSCIKMVKTKSSEQEEEGMGFKNKQKALDTLKILDGRDISYQYHVITSFVSRAKRTLQITRDEEKLANLRDALKVFEDWVADYKENNRGKENFAYLSIETIKAFRCLAKKYDVWDDGFFRAYMNEKGDYKSLRNVKVPNGDTTWDIERNRHLKEIINRIKNDHVQWYETDVGDFRGLPTKEHVRCIVLGYSPDPMKLKKLAVQAREKFNEEDDDMDLEEERKSDKGAKRTRDNSSSSDGDSDSDSKPEKKYAKRSSEAEENEQNEKKENMLSFKDKDKALQSIKSLEGRDISYQFHAISGLVKRAERVISCTKDEQKIKNMQEAIEIFENWLTDYNVKGRSKENFNYLTIDIVRAFKPLAERYNIEDNGFLKIYKEVNGDYKKLRSIRFPESNVTWDVKRNEHLRELVNCIKEKHIQWFDTDVEFRDLPTAEHTRCIMWGFSHDVTKLKKLLPTLSKKLEPADD</sequence>
<feature type="compositionally biased region" description="Acidic residues" evidence="6">
    <location>
        <begin position="843"/>
        <end position="852"/>
    </location>
</feature>
<feature type="region of interest" description="Disordered" evidence="6">
    <location>
        <begin position="564"/>
        <end position="595"/>
    </location>
</feature>
<evidence type="ECO:0000259" key="7">
    <source>
        <dbReference type="PROSITE" id="PS50061"/>
    </source>
</evidence>
<proteinExistence type="inferred from homology"/>
<organism evidence="8 9">
    <name type="scientific">Atta colombica</name>
    <dbReference type="NCBI Taxonomy" id="520822"/>
    <lineage>
        <taxon>Eukaryota</taxon>
        <taxon>Metazoa</taxon>
        <taxon>Ecdysozoa</taxon>
        <taxon>Arthropoda</taxon>
        <taxon>Hexapoda</taxon>
        <taxon>Insecta</taxon>
        <taxon>Pterygota</taxon>
        <taxon>Neoptera</taxon>
        <taxon>Endopterygota</taxon>
        <taxon>Hymenoptera</taxon>
        <taxon>Apocrita</taxon>
        <taxon>Aculeata</taxon>
        <taxon>Formicoidea</taxon>
        <taxon>Formicidae</taxon>
        <taxon>Myrmicinae</taxon>
        <taxon>Atta</taxon>
    </lineage>
</organism>
<dbReference type="PROSITE" id="PS50061">
    <property type="entry name" value="ETS_DOMAIN_3"/>
    <property type="match status" value="1"/>
</dbReference>
<dbReference type="SUPFAM" id="SSF46785">
    <property type="entry name" value="Winged helix' DNA-binding domain"/>
    <property type="match status" value="1"/>
</dbReference>
<feature type="region of interest" description="Disordered" evidence="6">
    <location>
        <begin position="285"/>
        <end position="307"/>
    </location>
</feature>
<feature type="compositionally biased region" description="Basic and acidic residues" evidence="6">
    <location>
        <begin position="564"/>
        <end position="575"/>
    </location>
</feature>
<comment type="subcellular location">
    <subcellularLocation>
        <location evidence="1 5">Nucleus</location>
    </subcellularLocation>
</comment>
<feature type="compositionally biased region" description="Basic and acidic residues" evidence="6">
    <location>
        <begin position="853"/>
        <end position="866"/>
    </location>
</feature>
<dbReference type="GO" id="GO:0005634">
    <property type="term" value="C:nucleus"/>
    <property type="evidence" value="ECO:0007669"/>
    <property type="project" value="UniProtKB-SubCell"/>
</dbReference>
<keyword evidence="9" id="KW-1185">Reference proteome</keyword>
<dbReference type="GO" id="GO:0030154">
    <property type="term" value="P:cell differentiation"/>
    <property type="evidence" value="ECO:0007669"/>
    <property type="project" value="TreeGrafter"/>
</dbReference>
<evidence type="ECO:0000256" key="4">
    <source>
        <dbReference type="ARBA" id="ARBA00023242"/>
    </source>
</evidence>
<protein>
    <submittedName>
        <fullName evidence="8">ETS translocation variant 1</fullName>
    </submittedName>
</protein>
<dbReference type="PROSITE" id="PS00346">
    <property type="entry name" value="ETS_DOMAIN_2"/>
    <property type="match status" value="1"/>
</dbReference>